<dbReference type="InterPro" id="IPR020855">
    <property type="entry name" value="Ureohydrolase_Mn_BS"/>
</dbReference>
<dbReference type="InterPro" id="IPR006035">
    <property type="entry name" value="Ureohydrolase"/>
</dbReference>
<accession>A0A8C4SBL0</accession>
<evidence type="ECO:0000256" key="4">
    <source>
        <dbReference type="ARBA" id="ARBA00022801"/>
    </source>
</evidence>
<comment type="cofactor">
    <cofactor evidence="1">
        <name>Mn(2+)</name>
        <dbReference type="ChEBI" id="CHEBI:29035"/>
    </cofactor>
</comment>
<dbReference type="PANTHER" id="PTHR11358:SF26">
    <property type="entry name" value="GUANIDINO ACID HYDROLASE, MITOCHONDRIAL"/>
    <property type="match status" value="1"/>
</dbReference>
<keyword evidence="5" id="KW-0464">Manganese</keyword>
<name>A0A8C4SBL0_ERPCA</name>
<evidence type="ECO:0000256" key="3">
    <source>
        <dbReference type="ARBA" id="ARBA00022723"/>
    </source>
</evidence>
<dbReference type="FunFam" id="3.40.800.10:FF:000002">
    <property type="entry name" value="Agmatinase"/>
    <property type="match status" value="1"/>
</dbReference>
<sequence>MYLYFLNSVLKVSSSCLYFPQCTLAAPHTDQTPKFHLGKADTDTDTMQPAARATGLLRAQTKAFGTKMLLNSRVLHKPNGRALSSSRFNVPPSAEFVARPVGIASMFKLPMKESSTGLDAAFVGIPLDTGTSNRPGARFGPREIRAESSMLRIYNGGTRAAPYESLMVADIGDVNVNLYDLKNSCKRIQEAYKKIIANGCIPLTLGGDHTISYPILQAVAEKYGPVGLVHVDAHADTGDVTLGEKIAHGTPFRRCVEEGLLDCKRVAQIGLRGSAYTPDAYEYSRNQGFLVIQAQECWLKSLTPLMEQVRKQMGDGPVYLSFDIDALDPAFAPGTGTPEIAGLTPVQALEIIRGCKGMNLVGCDLVEVAPAYDLTGNTALTAANLLFEMMCVLPKVKYY</sequence>
<dbReference type="CTD" id="79814"/>
<evidence type="ECO:0000256" key="5">
    <source>
        <dbReference type="ARBA" id="ARBA00023211"/>
    </source>
</evidence>
<gene>
    <name evidence="7" type="primary">AGMAT</name>
    <name evidence="7" type="synonym">agmat</name>
</gene>
<comment type="similarity">
    <text evidence="2">Belongs to the arginase family. Agmatinase subfamily.</text>
</comment>
<dbReference type="Gene3D" id="3.40.800.10">
    <property type="entry name" value="Ureohydrolase domain"/>
    <property type="match status" value="1"/>
</dbReference>
<dbReference type="GO" id="GO:0046872">
    <property type="term" value="F:metal ion binding"/>
    <property type="evidence" value="ECO:0007669"/>
    <property type="project" value="UniProtKB-KW"/>
</dbReference>
<evidence type="ECO:0000313" key="7">
    <source>
        <dbReference type="Ensembl" id="ENSECRP00000014077.1"/>
    </source>
</evidence>
<reference evidence="7" key="2">
    <citation type="submission" date="2025-08" db="UniProtKB">
        <authorList>
            <consortium name="Ensembl"/>
        </authorList>
    </citation>
    <scope>IDENTIFICATION</scope>
</reference>
<dbReference type="OrthoDB" id="9992747at2759"/>
<dbReference type="InterPro" id="IPR023696">
    <property type="entry name" value="Ureohydrolase_dom_sf"/>
</dbReference>
<protein>
    <submittedName>
        <fullName evidence="7">Agmatinase (putative)</fullName>
    </submittedName>
</protein>
<dbReference type="Proteomes" id="UP000694620">
    <property type="component" value="Chromosome 8"/>
</dbReference>
<dbReference type="PANTHER" id="PTHR11358">
    <property type="entry name" value="ARGINASE/AGMATINASE"/>
    <property type="match status" value="1"/>
</dbReference>
<reference evidence="7" key="3">
    <citation type="submission" date="2025-09" db="UniProtKB">
        <authorList>
            <consortium name="Ensembl"/>
        </authorList>
    </citation>
    <scope>IDENTIFICATION</scope>
</reference>
<organism evidence="7 8">
    <name type="scientific">Erpetoichthys calabaricus</name>
    <name type="common">Rope fish</name>
    <name type="synonym">Calamoichthys calabaricus</name>
    <dbReference type="NCBI Taxonomy" id="27687"/>
    <lineage>
        <taxon>Eukaryota</taxon>
        <taxon>Metazoa</taxon>
        <taxon>Chordata</taxon>
        <taxon>Craniata</taxon>
        <taxon>Vertebrata</taxon>
        <taxon>Euteleostomi</taxon>
        <taxon>Actinopterygii</taxon>
        <taxon>Polypteriformes</taxon>
        <taxon>Polypteridae</taxon>
        <taxon>Erpetoichthys</taxon>
    </lineage>
</organism>
<dbReference type="GeneID" id="114656243"/>
<evidence type="ECO:0000256" key="2">
    <source>
        <dbReference type="ARBA" id="ARBA00009227"/>
    </source>
</evidence>
<proteinExistence type="inferred from homology"/>
<dbReference type="CDD" id="cd11592">
    <property type="entry name" value="Agmatinase_PAH"/>
    <property type="match status" value="1"/>
</dbReference>
<reference evidence="7" key="1">
    <citation type="submission" date="2021-06" db="EMBL/GenBank/DDBJ databases">
        <authorList>
            <consortium name="Wellcome Sanger Institute Data Sharing"/>
        </authorList>
    </citation>
    <scope>NUCLEOTIDE SEQUENCE [LARGE SCALE GENOMIC DNA]</scope>
</reference>
<dbReference type="RefSeq" id="XP_028663554.2">
    <property type="nucleotide sequence ID" value="XM_028807721.2"/>
</dbReference>
<dbReference type="GO" id="GO:0008783">
    <property type="term" value="F:agmatinase activity"/>
    <property type="evidence" value="ECO:0007669"/>
    <property type="project" value="TreeGrafter"/>
</dbReference>
<keyword evidence="4 6" id="KW-0378">Hydrolase</keyword>
<dbReference type="Pfam" id="PF00491">
    <property type="entry name" value="Arginase"/>
    <property type="match status" value="1"/>
</dbReference>
<dbReference type="GO" id="GO:0047971">
    <property type="term" value="F:guanidinobutyrase activity"/>
    <property type="evidence" value="ECO:0007669"/>
    <property type="project" value="UniProtKB-ARBA"/>
</dbReference>
<dbReference type="GO" id="GO:0033389">
    <property type="term" value="P:putrescine biosynthetic process from arginine, via agmatine"/>
    <property type="evidence" value="ECO:0007669"/>
    <property type="project" value="TreeGrafter"/>
</dbReference>
<dbReference type="PROSITE" id="PS01053">
    <property type="entry name" value="ARGINASE_1"/>
    <property type="match status" value="1"/>
</dbReference>
<dbReference type="AlphaFoldDB" id="A0A8C4SBL0"/>
<dbReference type="PROSITE" id="PS51409">
    <property type="entry name" value="ARGINASE_2"/>
    <property type="match status" value="1"/>
</dbReference>
<keyword evidence="8" id="KW-1185">Reference proteome</keyword>
<dbReference type="PRINTS" id="PR00116">
    <property type="entry name" value="ARGINASE"/>
</dbReference>
<evidence type="ECO:0000313" key="8">
    <source>
        <dbReference type="Proteomes" id="UP000694620"/>
    </source>
</evidence>
<dbReference type="NCBIfam" id="TIGR01230">
    <property type="entry name" value="agmatinase"/>
    <property type="match status" value="1"/>
</dbReference>
<keyword evidence="3" id="KW-0479">Metal-binding</keyword>
<evidence type="ECO:0000256" key="1">
    <source>
        <dbReference type="ARBA" id="ARBA00001936"/>
    </source>
</evidence>
<dbReference type="SUPFAM" id="SSF52768">
    <property type="entry name" value="Arginase/deacetylase"/>
    <property type="match status" value="1"/>
</dbReference>
<dbReference type="GeneTree" id="ENSGT00950000183195"/>
<evidence type="ECO:0000256" key="6">
    <source>
        <dbReference type="RuleBase" id="RU003684"/>
    </source>
</evidence>
<dbReference type="InterPro" id="IPR005925">
    <property type="entry name" value="Agmatinase-rel"/>
</dbReference>
<dbReference type="Ensembl" id="ENSECRT00000014321.1">
    <property type="protein sequence ID" value="ENSECRP00000014077.1"/>
    <property type="gene ID" value="ENSECRG00000009385.1"/>
</dbReference>